<keyword evidence="2 6" id="KW-0813">Transport</keyword>
<name>A0A9D7E237_9PROT</name>
<dbReference type="HAMAP" id="MF_00821">
    <property type="entry name" value="SecB"/>
    <property type="match status" value="1"/>
</dbReference>
<reference evidence="7" key="1">
    <citation type="submission" date="2020-10" db="EMBL/GenBank/DDBJ databases">
        <title>Connecting structure to function with the recovery of over 1000 high-quality activated sludge metagenome-assembled genomes encoding full-length rRNA genes using long-read sequencing.</title>
        <authorList>
            <person name="Singleton C.M."/>
            <person name="Petriglieri F."/>
            <person name="Kristensen J.M."/>
            <person name="Kirkegaard R.H."/>
            <person name="Michaelsen T.Y."/>
            <person name="Andersen M.H."/>
            <person name="Karst S.M."/>
            <person name="Dueholm M.S."/>
            <person name="Nielsen P.H."/>
            <person name="Albertsen M."/>
        </authorList>
    </citation>
    <scope>NUCLEOTIDE SEQUENCE</scope>
    <source>
        <strain evidence="7">Bjer_18-Q3-R1-45_BAT3C.347</strain>
    </source>
</reference>
<dbReference type="NCBIfam" id="NF004394">
    <property type="entry name" value="PRK05751.1-5"/>
    <property type="match status" value="1"/>
</dbReference>
<accession>A0A9D7E237</accession>
<evidence type="ECO:0000256" key="6">
    <source>
        <dbReference type="HAMAP-Rule" id="MF_00821"/>
    </source>
</evidence>
<dbReference type="NCBIfam" id="NF004392">
    <property type="entry name" value="PRK05751.1-3"/>
    <property type="match status" value="1"/>
</dbReference>
<evidence type="ECO:0000256" key="4">
    <source>
        <dbReference type="ARBA" id="ARBA00023010"/>
    </source>
</evidence>
<keyword evidence="5 6" id="KW-0143">Chaperone</keyword>
<keyword evidence="6" id="KW-0963">Cytoplasm</keyword>
<comment type="subcellular location">
    <subcellularLocation>
        <location evidence="6">Cytoplasm</location>
    </subcellularLocation>
</comment>
<evidence type="ECO:0000256" key="2">
    <source>
        <dbReference type="ARBA" id="ARBA00022448"/>
    </source>
</evidence>
<keyword evidence="3 6" id="KW-0653">Protein transport</keyword>
<sequence length="151" mass="16735">MADTQQAQFSIEKIYVKDLSLEVPNAPQVFLQRDQPEVQVQLHTEGSGVDEGVFQCLLTVTVTAKLGDKTMFLVEAAQGGIFQIRNVPQQDLEPILSIACPNILFPYVRETISDTINRAGFPPVLLAPVNFEALYQQRLEQVAQQPAAPLQ</sequence>
<dbReference type="NCBIfam" id="NF004393">
    <property type="entry name" value="PRK05751.1-4"/>
    <property type="match status" value="1"/>
</dbReference>
<dbReference type="Gene3D" id="3.10.420.10">
    <property type="entry name" value="SecB-like"/>
    <property type="match status" value="1"/>
</dbReference>
<dbReference type="AlphaFoldDB" id="A0A9D7E237"/>
<dbReference type="InterPro" id="IPR003708">
    <property type="entry name" value="SecB"/>
</dbReference>
<organism evidence="7 8">
    <name type="scientific">Candidatus Methylophosphatis roskildensis</name>
    <dbReference type="NCBI Taxonomy" id="2899263"/>
    <lineage>
        <taxon>Bacteria</taxon>
        <taxon>Pseudomonadati</taxon>
        <taxon>Pseudomonadota</taxon>
        <taxon>Betaproteobacteria</taxon>
        <taxon>Nitrosomonadales</taxon>
        <taxon>Sterolibacteriaceae</taxon>
        <taxon>Candidatus Methylophosphatis</taxon>
    </lineage>
</organism>
<dbReference type="NCBIfam" id="TIGR00809">
    <property type="entry name" value="secB"/>
    <property type="match status" value="1"/>
</dbReference>
<dbReference type="PRINTS" id="PR01594">
    <property type="entry name" value="SECBCHAPRONE"/>
</dbReference>
<gene>
    <name evidence="6 7" type="primary">secB</name>
    <name evidence="7" type="ORF">IPH26_00745</name>
</gene>
<comment type="caution">
    <text evidence="7">The sequence shown here is derived from an EMBL/GenBank/DDBJ whole genome shotgun (WGS) entry which is preliminary data.</text>
</comment>
<dbReference type="Pfam" id="PF02556">
    <property type="entry name" value="SecB"/>
    <property type="match status" value="1"/>
</dbReference>
<evidence type="ECO:0000256" key="1">
    <source>
        <dbReference type="ARBA" id="ARBA00009990"/>
    </source>
</evidence>
<protein>
    <recommendedName>
        <fullName evidence="6">Protein-export protein SecB</fullName>
    </recommendedName>
</protein>
<dbReference type="GO" id="GO:0006457">
    <property type="term" value="P:protein folding"/>
    <property type="evidence" value="ECO:0007669"/>
    <property type="project" value="UniProtKB-UniRule"/>
</dbReference>
<dbReference type="GO" id="GO:0005737">
    <property type="term" value="C:cytoplasm"/>
    <property type="evidence" value="ECO:0007669"/>
    <property type="project" value="UniProtKB-SubCell"/>
</dbReference>
<proteinExistence type="inferred from homology"/>
<comment type="similarity">
    <text evidence="1 6">Belongs to the SecB family.</text>
</comment>
<dbReference type="GO" id="GO:0051082">
    <property type="term" value="F:unfolded protein binding"/>
    <property type="evidence" value="ECO:0007669"/>
    <property type="project" value="InterPro"/>
</dbReference>
<dbReference type="SUPFAM" id="SSF54611">
    <property type="entry name" value="SecB-like"/>
    <property type="match status" value="1"/>
</dbReference>
<evidence type="ECO:0000256" key="5">
    <source>
        <dbReference type="ARBA" id="ARBA00023186"/>
    </source>
</evidence>
<dbReference type="InterPro" id="IPR035958">
    <property type="entry name" value="SecB-like_sf"/>
</dbReference>
<evidence type="ECO:0000313" key="7">
    <source>
        <dbReference type="EMBL" id="MBK6971540.1"/>
    </source>
</evidence>
<keyword evidence="4 6" id="KW-0811">Translocation</keyword>
<dbReference type="PANTHER" id="PTHR36918">
    <property type="match status" value="1"/>
</dbReference>
<dbReference type="GO" id="GO:0015031">
    <property type="term" value="P:protein transport"/>
    <property type="evidence" value="ECO:0007669"/>
    <property type="project" value="UniProtKB-UniRule"/>
</dbReference>
<evidence type="ECO:0000313" key="8">
    <source>
        <dbReference type="Proteomes" id="UP000807785"/>
    </source>
</evidence>
<dbReference type="PANTHER" id="PTHR36918:SF1">
    <property type="entry name" value="PROTEIN-EXPORT PROTEIN SECB"/>
    <property type="match status" value="1"/>
</dbReference>
<comment type="subunit">
    <text evidence="6">Homotetramer, a dimer of dimers. One homotetramer interacts with 1 SecA dimer.</text>
</comment>
<dbReference type="Proteomes" id="UP000807785">
    <property type="component" value="Unassembled WGS sequence"/>
</dbReference>
<dbReference type="EMBL" id="JADJEV010000001">
    <property type="protein sequence ID" value="MBK6971540.1"/>
    <property type="molecule type" value="Genomic_DNA"/>
</dbReference>
<dbReference type="GO" id="GO:0051262">
    <property type="term" value="P:protein tetramerization"/>
    <property type="evidence" value="ECO:0007669"/>
    <property type="project" value="InterPro"/>
</dbReference>
<evidence type="ECO:0000256" key="3">
    <source>
        <dbReference type="ARBA" id="ARBA00022927"/>
    </source>
</evidence>
<comment type="function">
    <text evidence="6">One of the proteins required for the normal export of preproteins out of the cell cytoplasm. It is a molecular chaperone that binds to a subset of precursor proteins, maintaining them in a translocation-competent state. It also specifically binds to its receptor SecA.</text>
</comment>